<accession>A0A1N6Q3L0</accession>
<keyword evidence="1" id="KW-0472">Membrane</keyword>
<dbReference type="PANTHER" id="PTHR28008">
    <property type="entry name" value="DOMAIN PROTEIN, PUTATIVE (AFU_ORTHOLOGUE AFUA_3G10980)-RELATED"/>
    <property type="match status" value="1"/>
</dbReference>
<sequence length="177" mass="18554">MEAPWPRRGARRARDARPYADGMRLLTWTFAVYLAAVLVVTLWPSPQSTDAPGWATSTLGFLQGLGIPITLPVLEALANVVMFGPFGVLGVPLLRGAAARRGRAVPGAWRAVGLVTLAGCALSVAIELTQNLLPGRVPTVQDVVLNTAGALLGAVLVALVVGGLARRRPARAPRPAR</sequence>
<protein>
    <submittedName>
        <fullName evidence="3">VanZ like family protein</fullName>
    </submittedName>
</protein>
<evidence type="ECO:0000313" key="3">
    <source>
        <dbReference type="EMBL" id="SIQ11168.1"/>
    </source>
</evidence>
<name>A0A1N6Q3L0_9MICO</name>
<proteinExistence type="predicted"/>
<feature type="transmembrane region" description="Helical" evidence="1">
    <location>
        <begin position="146"/>
        <end position="165"/>
    </location>
</feature>
<dbReference type="Proteomes" id="UP000186235">
    <property type="component" value="Unassembled WGS sequence"/>
</dbReference>
<dbReference type="AlphaFoldDB" id="A0A1N6Q3L0"/>
<keyword evidence="4" id="KW-1185">Reference proteome</keyword>
<dbReference type="PANTHER" id="PTHR28008:SF1">
    <property type="entry name" value="DOMAIN PROTEIN, PUTATIVE (AFU_ORTHOLOGUE AFUA_3G10980)-RELATED"/>
    <property type="match status" value="1"/>
</dbReference>
<evidence type="ECO:0000313" key="4">
    <source>
        <dbReference type="Proteomes" id="UP000186235"/>
    </source>
</evidence>
<feature type="transmembrane region" description="Helical" evidence="1">
    <location>
        <begin position="21"/>
        <end position="43"/>
    </location>
</feature>
<keyword evidence="1" id="KW-0812">Transmembrane</keyword>
<dbReference type="EMBL" id="FTMI01000002">
    <property type="protein sequence ID" value="SIQ11168.1"/>
    <property type="molecule type" value="Genomic_DNA"/>
</dbReference>
<dbReference type="Pfam" id="PF04892">
    <property type="entry name" value="VanZ"/>
    <property type="match status" value="1"/>
</dbReference>
<gene>
    <name evidence="3" type="ORF">SAMN05518682_1307</name>
</gene>
<keyword evidence="1" id="KW-1133">Transmembrane helix</keyword>
<dbReference type="InterPro" id="IPR006976">
    <property type="entry name" value="VanZ-like"/>
</dbReference>
<organism evidence="3 4">
    <name type="scientific">Cellulosimicrobium aquatile</name>
    <dbReference type="NCBI Taxonomy" id="1612203"/>
    <lineage>
        <taxon>Bacteria</taxon>
        <taxon>Bacillati</taxon>
        <taxon>Actinomycetota</taxon>
        <taxon>Actinomycetes</taxon>
        <taxon>Micrococcales</taxon>
        <taxon>Promicromonosporaceae</taxon>
        <taxon>Cellulosimicrobium</taxon>
    </lineage>
</organism>
<evidence type="ECO:0000259" key="2">
    <source>
        <dbReference type="Pfam" id="PF04892"/>
    </source>
</evidence>
<evidence type="ECO:0000256" key="1">
    <source>
        <dbReference type="SAM" id="Phobius"/>
    </source>
</evidence>
<feature type="domain" description="VanZ-like" evidence="2">
    <location>
        <begin position="30"/>
        <end position="159"/>
    </location>
</feature>
<feature type="transmembrane region" description="Helical" evidence="1">
    <location>
        <begin position="107"/>
        <end position="126"/>
    </location>
</feature>
<reference evidence="4" key="1">
    <citation type="submission" date="2017-01" db="EMBL/GenBank/DDBJ databases">
        <authorList>
            <person name="Varghese N."/>
            <person name="Submissions S."/>
        </authorList>
    </citation>
    <scope>NUCLEOTIDE SEQUENCE [LARGE SCALE GENOMIC DNA]</scope>
    <source>
        <strain evidence="4">3bp</strain>
    </source>
</reference>
<feature type="transmembrane region" description="Helical" evidence="1">
    <location>
        <begin position="76"/>
        <end position="95"/>
    </location>
</feature>